<comment type="caution">
    <text evidence="9">The sequence shown here is derived from an EMBL/GenBank/DDBJ whole genome shotgun (WGS) entry which is preliminary data.</text>
</comment>
<dbReference type="InterPro" id="IPR014362">
    <property type="entry name" value="Glu_DH"/>
</dbReference>
<dbReference type="Proteomes" id="UP000178892">
    <property type="component" value="Unassembled WGS sequence"/>
</dbReference>
<evidence type="ECO:0000256" key="7">
    <source>
        <dbReference type="RuleBase" id="RU004417"/>
    </source>
</evidence>
<dbReference type="SMART" id="SM00839">
    <property type="entry name" value="ELFV_dehydrog"/>
    <property type="match status" value="1"/>
</dbReference>
<keyword evidence="5" id="KW-0520">NAD</keyword>
<feature type="active site" description="Proton donor" evidence="4">
    <location>
        <position position="105"/>
    </location>
</feature>
<evidence type="ECO:0000256" key="3">
    <source>
        <dbReference type="PIRNR" id="PIRNR000185"/>
    </source>
</evidence>
<dbReference type="Pfam" id="PF02812">
    <property type="entry name" value="ELFV_dehydrog_N"/>
    <property type="match status" value="1"/>
</dbReference>
<feature type="binding site" evidence="5">
    <location>
        <position position="347"/>
    </location>
    <ligand>
        <name>substrate</name>
    </ligand>
</feature>
<dbReference type="InterPro" id="IPR033524">
    <property type="entry name" value="Glu/Leu/Phe/Val_DH_AS"/>
</dbReference>
<dbReference type="InterPro" id="IPR006096">
    <property type="entry name" value="Glu/Leu/Phe/Val/Trp_DH_C"/>
</dbReference>
<dbReference type="PANTHER" id="PTHR11606:SF13">
    <property type="entry name" value="GLUTAMATE DEHYDROGENASE 1, MITOCHONDRIAL"/>
    <property type="match status" value="1"/>
</dbReference>
<dbReference type="STRING" id="1817825.A2720_04335"/>
<evidence type="ECO:0000256" key="5">
    <source>
        <dbReference type="PIRSR" id="PIRSR000185-2"/>
    </source>
</evidence>
<evidence type="ECO:0000256" key="1">
    <source>
        <dbReference type="ARBA" id="ARBA00006382"/>
    </source>
</evidence>
<dbReference type="PANTHER" id="PTHR11606">
    <property type="entry name" value="GLUTAMATE DEHYDROGENASE"/>
    <property type="match status" value="1"/>
</dbReference>
<accession>A0A1F5NTU5</accession>
<feature type="binding site" evidence="5">
    <location>
        <position position="219"/>
    </location>
    <ligand>
        <name>NAD(+)</name>
        <dbReference type="ChEBI" id="CHEBI:57540"/>
    </ligand>
</feature>
<dbReference type="InterPro" id="IPR006095">
    <property type="entry name" value="Glu/Leu/Phe/Val/Trp_DH"/>
</dbReference>
<dbReference type="EMBL" id="MFEL01000018">
    <property type="protein sequence ID" value="OGE80760.1"/>
    <property type="molecule type" value="Genomic_DNA"/>
</dbReference>
<dbReference type="Gene3D" id="3.40.50.10860">
    <property type="entry name" value="Leucine Dehydrogenase, chain A, domain 1"/>
    <property type="match status" value="1"/>
</dbReference>
<gene>
    <name evidence="9" type="ORF">A2720_04335</name>
</gene>
<dbReference type="PRINTS" id="PR00082">
    <property type="entry name" value="GLFDHDRGNASE"/>
</dbReference>
<feature type="binding site" evidence="5">
    <location>
        <position position="189"/>
    </location>
    <ligand>
        <name>NAD(+)</name>
        <dbReference type="ChEBI" id="CHEBI:57540"/>
    </ligand>
</feature>
<feature type="binding site" evidence="5">
    <location>
        <position position="93"/>
    </location>
    <ligand>
        <name>substrate</name>
    </ligand>
</feature>
<dbReference type="GO" id="GO:0004352">
    <property type="term" value="F:glutamate dehydrogenase (NAD+) activity"/>
    <property type="evidence" value="ECO:0007669"/>
    <property type="project" value="TreeGrafter"/>
</dbReference>
<dbReference type="Gene3D" id="3.40.50.720">
    <property type="entry name" value="NAD(P)-binding Rossmann-like Domain"/>
    <property type="match status" value="1"/>
</dbReference>
<comment type="similarity">
    <text evidence="1 3 7">Belongs to the Glu/Leu/Phe/Val dehydrogenases family.</text>
</comment>
<evidence type="ECO:0000256" key="6">
    <source>
        <dbReference type="PIRSR" id="PIRSR000185-3"/>
    </source>
</evidence>
<protein>
    <recommendedName>
        <fullName evidence="3">Glutamate dehydrogenase</fullName>
    </recommendedName>
</protein>
<dbReference type="InterPro" id="IPR033922">
    <property type="entry name" value="NAD_bind_Glu_DH"/>
</dbReference>
<dbReference type="Pfam" id="PF00208">
    <property type="entry name" value="ELFV_dehydrog"/>
    <property type="match status" value="1"/>
</dbReference>
<name>A0A1F5NTU5_9BACT</name>
<dbReference type="GO" id="GO:0000166">
    <property type="term" value="F:nucleotide binding"/>
    <property type="evidence" value="ECO:0007669"/>
    <property type="project" value="UniProtKB-KW"/>
</dbReference>
<reference evidence="9 10" key="1">
    <citation type="journal article" date="2016" name="Nat. Commun.">
        <title>Thousands of microbial genomes shed light on interconnected biogeochemical processes in an aquifer system.</title>
        <authorList>
            <person name="Anantharaman K."/>
            <person name="Brown C.T."/>
            <person name="Hug L.A."/>
            <person name="Sharon I."/>
            <person name="Castelle C.J."/>
            <person name="Probst A.J."/>
            <person name="Thomas B.C."/>
            <person name="Singh A."/>
            <person name="Wilkins M.J."/>
            <person name="Karaoz U."/>
            <person name="Brodie E.L."/>
            <person name="Williams K.H."/>
            <person name="Hubbard S.S."/>
            <person name="Banfield J.F."/>
        </authorList>
    </citation>
    <scope>NUCLEOTIDE SEQUENCE [LARGE SCALE GENOMIC DNA]</scope>
</reference>
<dbReference type="FunFam" id="3.40.50.10860:FF:000003">
    <property type="entry name" value="Glutamate dehydrogenase"/>
    <property type="match status" value="1"/>
</dbReference>
<evidence type="ECO:0000256" key="4">
    <source>
        <dbReference type="PIRSR" id="PIRSR000185-1"/>
    </source>
</evidence>
<dbReference type="GO" id="GO:0006538">
    <property type="term" value="P:L-glutamate catabolic process"/>
    <property type="evidence" value="ECO:0007669"/>
    <property type="project" value="TreeGrafter"/>
</dbReference>
<dbReference type="InterPro" id="IPR036291">
    <property type="entry name" value="NAD(P)-bd_dom_sf"/>
</dbReference>
<dbReference type="InterPro" id="IPR046346">
    <property type="entry name" value="Aminoacid_DH-like_N_sf"/>
</dbReference>
<feature type="site" description="Important for catalysis" evidence="6">
    <location>
        <position position="145"/>
    </location>
</feature>
<keyword evidence="5" id="KW-0547">Nucleotide-binding</keyword>
<dbReference type="SUPFAM" id="SSF53223">
    <property type="entry name" value="Aminoacid dehydrogenase-like, N-terminal domain"/>
    <property type="match status" value="1"/>
</dbReference>
<organism evidence="9 10">
    <name type="scientific">Candidatus Doudnabacteria bacterium RIFCSPHIGHO2_01_FULL_46_24</name>
    <dbReference type="NCBI Taxonomy" id="1817825"/>
    <lineage>
        <taxon>Bacteria</taxon>
        <taxon>Candidatus Doudnaibacteriota</taxon>
    </lineage>
</organism>
<proteinExistence type="inferred from homology"/>
<dbReference type="CDD" id="cd01076">
    <property type="entry name" value="NAD_bind_1_Glu_DH"/>
    <property type="match status" value="1"/>
</dbReference>
<feature type="binding site" evidence="5">
    <location>
        <position position="69"/>
    </location>
    <ligand>
        <name>substrate</name>
    </ligand>
</feature>
<sequence length="413" mass="45401">MLKINPFKTAMEQLSHAAEKMKLAPEILSQLKKPDRILHVSIPVRMDDGAKKVFDGFRVQYNNARGPYKGGLRFHPQVDMDEVKALAFWMSIKNAVVGVPYGGGKGGIIVDPKQLSKGELERLSRKFIDLIYKNIGEYVDVPAPDVNTTPEIMAWMVDEYSQLVGKFTPAVITGKPLSMGGSQGREEATGFGGMVVLREILKRRGRKKSQSIAIQGFGNVGHFFALFAQKAGLKVVGLSDSKGGIYSPKGMDVKKVMEWKKQMGQLKGYPGTAEVTNEKLLELPVDILVPAALENQIHARNAKKIKASIIVEMANGPTAAEADPILNRRGITVVPDVLANSGGVATSYLEWTQNLSGYYWSKEEVLKKLEKYMIDATAAVVNTSEEYKLKDLRTGAFILAVSRIMEAMKARGL</sequence>
<dbReference type="SUPFAM" id="SSF51735">
    <property type="entry name" value="NAD(P)-binding Rossmann-fold domains"/>
    <property type="match status" value="1"/>
</dbReference>
<keyword evidence="2 3" id="KW-0560">Oxidoreductase</keyword>
<dbReference type="InterPro" id="IPR006097">
    <property type="entry name" value="Glu/Leu/Phe/Val/Trp_DH_dimer"/>
</dbReference>
<dbReference type="PIRSF" id="PIRSF000185">
    <property type="entry name" value="Glu_DH"/>
    <property type="match status" value="1"/>
</dbReference>
<feature type="domain" description="Glutamate/phenylalanine/leucine/valine/L-tryptophan dehydrogenase C-terminal" evidence="8">
    <location>
        <begin position="182"/>
        <end position="412"/>
    </location>
</feature>
<dbReference type="AlphaFoldDB" id="A0A1F5NTU5"/>
<dbReference type="PROSITE" id="PS00074">
    <property type="entry name" value="GLFV_DEHYDROGENASE"/>
    <property type="match status" value="1"/>
</dbReference>
<evidence type="ECO:0000313" key="10">
    <source>
        <dbReference type="Proteomes" id="UP000178892"/>
    </source>
</evidence>
<evidence type="ECO:0000259" key="8">
    <source>
        <dbReference type="SMART" id="SM00839"/>
    </source>
</evidence>
<evidence type="ECO:0000256" key="2">
    <source>
        <dbReference type="ARBA" id="ARBA00023002"/>
    </source>
</evidence>
<evidence type="ECO:0000313" key="9">
    <source>
        <dbReference type="EMBL" id="OGE80760.1"/>
    </source>
</evidence>